<evidence type="ECO:0000256" key="5">
    <source>
        <dbReference type="ARBA" id="ARBA00023237"/>
    </source>
</evidence>
<keyword evidence="5" id="KW-0998">Cell outer membrane</keyword>
<evidence type="ECO:0000256" key="4">
    <source>
        <dbReference type="ARBA" id="ARBA00023136"/>
    </source>
</evidence>
<comment type="subcellular location">
    <subcellularLocation>
        <location evidence="1">Cell outer membrane</location>
    </subcellularLocation>
</comment>
<feature type="signal peptide" evidence="6">
    <location>
        <begin position="1"/>
        <end position="23"/>
    </location>
</feature>
<dbReference type="Pfam" id="PF14322">
    <property type="entry name" value="SusD-like_3"/>
    <property type="match status" value="1"/>
</dbReference>
<protein>
    <submittedName>
        <fullName evidence="9">RagB/SusD family nutrient uptake outer membrane protein</fullName>
    </submittedName>
</protein>
<dbReference type="Gene3D" id="1.25.40.390">
    <property type="match status" value="1"/>
</dbReference>
<keyword evidence="10" id="KW-1185">Reference proteome</keyword>
<organism evidence="9 10">
    <name type="scientific">Segatella cerevisiae</name>
    <dbReference type="NCBI Taxonomy" id="2053716"/>
    <lineage>
        <taxon>Bacteria</taxon>
        <taxon>Pseudomonadati</taxon>
        <taxon>Bacteroidota</taxon>
        <taxon>Bacteroidia</taxon>
        <taxon>Bacteroidales</taxon>
        <taxon>Prevotellaceae</taxon>
        <taxon>Segatella</taxon>
    </lineage>
</organism>
<gene>
    <name evidence="9" type="ORF">NG821_11655</name>
</gene>
<dbReference type="PROSITE" id="PS51257">
    <property type="entry name" value="PROKAR_LIPOPROTEIN"/>
    <property type="match status" value="1"/>
</dbReference>
<dbReference type="InterPro" id="IPR012944">
    <property type="entry name" value="SusD_RagB_dom"/>
</dbReference>
<dbReference type="Proteomes" id="UP001204015">
    <property type="component" value="Unassembled WGS sequence"/>
</dbReference>
<comment type="similarity">
    <text evidence="2">Belongs to the SusD family.</text>
</comment>
<keyword evidence="4" id="KW-0472">Membrane</keyword>
<keyword evidence="3 6" id="KW-0732">Signal</keyword>
<name>A0ABT1BZH3_9BACT</name>
<dbReference type="SUPFAM" id="SSF48452">
    <property type="entry name" value="TPR-like"/>
    <property type="match status" value="1"/>
</dbReference>
<evidence type="ECO:0000259" key="7">
    <source>
        <dbReference type="Pfam" id="PF07980"/>
    </source>
</evidence>
<feature type="chain" id="PRO_5045172576" evidence="6">
    <location>
        <begin position="24"/>
        <end position="577"/>
    </location>
</feature>
<dbReference type="RefSeq" id="WP_252761832.1">
    <property type="nucleotide sequence ID" value="NZ_JAMXLY010000063.1"/>
</dbReference>
<dbReference type="EMBL" id="JAMXLY010000063">
    <property type="protein sequence ID" value="MCO6026481.1"/>
    <property type="molecule type" value="Genomic_DNA"/>
</dbReference>
<sequence>MKKQILRNVILFSSILWFSACSLDENPKSQFDENEAFKNSELTYANAVANVYSAIGNNIYGGTDCIHTLQEFTSDATMLPGRQGDWVDGGKWQNMFLHNFESSVDTYSSVWNYIYQIIGLCNFSIDKLTPMLTEHPDYESYIAELRALRAIHYYYAMDLFAQVPIVTSSSQTADSVRQSNRSQIFDFVVSELNDVLPELGAGQCQKTGTYYGRITKAVAYMCLAKCALNAPVYKIDDTSVNSYKVFVGNDLTGSCKADETQGAEISNMGKNIMMKVDGTSRNAWETVKYCVDQIAAQGYSLQPSYEDNFIVQNQNSVENIFVRPDDDKTYKIWDCNLMRSLHYNHASAIGYSGWNGVCATVRAMQVMGYGTKDEDPRLRMNYWCDEDYTVQTGGKTVEDGVTGQPLSYEPLKVVVDFATGSNAHDVKCAGARFRKYEYDTSSSIQGDNNNDLVIWRYGDALLMKAEAEYRLGDHAGALILINQIRTRAGASTRTTLSLNDILDERMIELAWEGTRRQDQIRFCTFTEPTVDRYVGVHHNASAGDYVVDNTGYTNVYPIPYSVLNLNRNLKQNPGYKQ</sequence>
<evidence type="ECO:0000313" key="10">
    <source>
        <dbReference type="Proteomes" id="UP001204015"/>
    </source>
</evidence>
<evidence type="ECO:0000313" key="9">
    <source>
        <dbReference type="EMBL" id="MCO6026481.1"/>
    </source>
</evidence>
<proteinExistence type="inferred from homology"/>
<dbReference type="InterPro" id="IPR011990">
    <property type="entry name" value="TPR-like_helical_dom_sf"/>
</dbReference>
<evidence type="ECO:0000256" key="1">
    <source>
        <dbReference type="ARBA" id="ARBA00004442"/>
    </source>
</evidence>
<evidence type="ECO:0000256" key="6">
    <source>
        <dbReference type="SAM" id="SignalP"/>
    </source>
</evidence>
<comment type="caution">
    <text evidence="9">The sequence shown here is derived from an EMBL/GenBank/DDBJ whole genome shotgun (WGS) entry which is preliminary data.</text>
</comment>
<accession>A0ABT1BZH3</accession>
<dbReference type="Pfam" id="PF07980">
    <property type="entry name" value="SusD_RagB"/>
    <property type="match status" value="1"/>
</dbReference>
<feature type="domain" description="SusD-like N-terminal" evidence="8">
    <location>
        <begin position="91"/>
        <end position="226"/>
    </location>
</feature>
<evidence type="ECO:0000256" key="3">
    <source>
        <dbReference type="ARBA" id="ARBA00022729"/>
    </source>
</evidence>
<evidence type="ECO:0000256" key="2">
    <source>
        <dbReference type="ARBA" id="ARBA00006275"/>
    </source>
</evidence>
<dbReference type="InterPro" id="IPR033985">
    <property type="entry name" value="SusD-like_N"/>
</dbReference>
<feature type="domain" description="RagB/SusD" evidence="7">
    <location>
        <begin position="371"/>
        <end position="575"/>
    </location>
</feature>
<evidence type="ECO:0000259" key="8">
    <source>
        <dbReference type="Pfam" id="PF14322"/>
    </source>
</evidence>
<reference evidence="9 10" key="1">
    <citation type="submission" date="2022-06" db="EMBL/GenBank/DDBJ databases">
        <title>A taxonomic note on the genus Prevotella: Description of four novel genera and emended description of the genera Hallella and Xylanibacter.</title>
        <authorList>
            <person name="Hitch T.C.A."/>
        </authorList>
    </citation>
    <scope>NUCLEOTIDE SEQUENCE [LARGE SCALE GENOMIC DNA]</scope>
    <source>
        <strain evidence="9 10">DSM 100619</strain>
    </source>
</reference>